<dbReference type="Proteomes" id="UP000269019">
    <property type="component" value="Chromosome"/>
</dbReference>
<sequence>MMGISTNATDRPSSKAAQVIALTQRLSAAGLPVQRATDVAQVFPSAAASQNKQVRPQLSVVPESVASEPYESNSAAPETSSSVRTASGATMGTVAIPEALQSMLPTGGLPRRRLSTCGNSPLLVVELIAAALQAGNYVAVVNWPQLLLTQLVDYGINVERLVLIPHPGADPLGVVGMLVDGIDLVVYHDAGGGAVRNRQLPPTQIRPLTAKLRRGCAAVLVVGAQVSHAAVQISATPIHIHGLGYGTGRIRGIELAVAVTVQGRPAQHRQLMVTATGFTRPTRAAEGRLRCRNAV</sequence>
<dbReference type="KEGG" id="ccho:CCHOA_09265"/>
<protein>
    <submittedName>
        <fullName evidence="2">Uncharacterized protein</fullName>
    </submittedName>
</protein>
<keyword evidence="3" id="KW-1185">Reference proteome</keyword>
<accession>A0A3G6J8C1</accession>
<proteinExistence type="predicted"/>
<organism evidence="2 3">
    <name type="scientific">Corynebacterium choanae</name>
    <dbReference type="NCBI Taxonomy" id="1862358"/>
    <lineage>
        <taxon>Bacteria</taxon>
        <taxon>Bacillati</taxon>
        <taxon>Actinomycetota</taxon>
        <taxon>Actinomycetes</taxon>
        <taxon>Mycobacteriales</taxon>
        <taxon>Corynebacteriaceae</taxon>
        <taxon>Corynebacterium</taxon>
    </lineage>
</organism>
<evidence type="ECO:0000256" key="1">
    <source>
        <dbReference type="SAM" id="MobiDB-lite"/>
    </source>
</evidence>
<reference evidence="2 3" key="1">
    <citation type="submission" date="2018-11" db="EMBL/GenBank/DDBJ databases">
        <authorList>
            <person name="Kleinhagauer T."/>
            <person name="Glaeser S.P."/>
            <person name="Spergser J."/>
            <person name="Ruckert C."/>
            <person name="Kaempfer P."/>
            <person name="Busse H.-J."/>
        </authorList>
    </citation>
    <scope>NUCLEOTIDE SEQUENCE [LARGE SCALE GENOMIC DNA]</scope>
    <source>
        <strain evidence="2 3">200CH</strain>
    </source>
</reference>
<feature type="region of interest" description="Disordered" evidence="1">
    <location>
        <begin position="65"/>
        <end position="84"/>
    </location>
</feature>
<evidence type="ECO:0000313" key="3">
    <source>
        <dbReference type="Proteomes" id="UP000269019"/>
    </source>
</evidence>
<evidence type="ECO:0000313" key="2">
    <source>
        <dbReference type="EMBL" id="AZA14236.1"/>
    </source>
</evidence>
<dbReference type="AlphaFoldDB" id="A0A3G6J8C1"/>
<feature type="compositionally biased region" description="Polar residues" evidence="1">
    <location>
        <begin position="70"/>
        <end position="84"/>
    </location>
</feature>
<name>A0A3G6J8C1_9CORY</name>
<gene>
    <name evidence="2" type="ORF">CCHOA_09265</name>
</gene>
<dbReference type="EMBL" id="CP033896">
    <property type="protein sequence ID" value="AZA14236.1"/>
    <property type="molecule type" value="Genomic_DNA"/>
</dbReference>